<dbReference type="SUPFAM" id="SSF56112">
    <property type="entry name" value="Protein kinase-like (PK-like)"/>
    <property type="match status" value="1"/>
</dbReference>
<evidence type="ECO:0000313" key="18">
    <source>
        <dbReference type="Proteomes" id="UP000182444"/>
    </source>
</evidence>
<dbReference type="Pfam" id="PF00069">
    <property type="entry name" value="Pkinase"/>
    <property type="match status" value="1"/>
</dbReference>
<dbReference type="EC" id="2.7.11.23" evidence="3"/>
<dbReference type="GO" id="GO:0004693">
    <property type="term" value="F:cyclin-dependent protein serine/threonine kinase activity"/>
    <property type="evidence" value="ECO:0007669"/>
    <property type="project" value="TreeGrafter"/>
</dbReference>
<feature type="active site" description="Proton acceptor" evidence="13">
    <location>
        <position position="137"/>
    </location>
</feature>
<evidence type="ECO:0000256" key="6">
    <source>
        <dbReference type="ARBA" id="ARBA00022618"/>
    </source>
</evidence>
<comment type="similarity">
    <text evidence="2">Belongs to the protein kinase superfamily. CMGC Ser/Thr protein kinase family. CDC2/CDKX subfamily.</text>
</comment>
<keyword evidence="10 14" id="KW-0067">ATP-binding</keyword>
<evidence type="ECO:0000256" key="10">
    <source>
        <dbReference type="ARBA" id="ARBA00022840"/>
    </source>
</evidence>
<evidence type="ECO:0000256" key="11">
    <source>
        <dbReference type="ARBA" id="ARBA00023242"/>
    </source>
</evidence>
<dbReference type="KEGG" id="yli:2910635"/>
<accession>A0A1D8ND62</accession>
<reference evidence="17 18" key="1">
    <citation type="journal article" date="2016" name="PLoS ONE">
        <title>Sequence Assembly of Yarrowia lipolytica Strain W29/CLIB89 Shows Transposable Element Diversity.</title>
        <authorList>
            <person name="Magnan C."/>
            <person name="Yu J."/>
            <person name="Chang I."/>
            <person name="Jahn E."/>
            <person name="Kanomata Y."/>
            <person name="Wu J."/>
            <person name="Zeller M."/>
            <person name="Oakes M."/>
            <person name="Baldi P."/>
            <person name="Sandmeyer S."/>
        </authorList>
    </citation>
    <scope>NUCLEOTIDE SEQUENCE [LARGE SCALE GENOMIC DNA]</scope>
    <source>
        <strain evidence="18">CLIB89(W29)</strain>
    </source>
</reference>
<keyword evidence="7" id="KW-0808">Transferase</keyword>
<dbReference type="EMBL" id="CP017556">
    <property type="protein sequence ID" value="AOW03566.1"/>
    <property type="molecule type" value="Genomic_DNA"/>
</dbReference>
<dbReference type="FunFam" id="1.10.510.10:FF:000624">
    <property type="entry name" value="Mitogen-activated protein kinase"/>
    <property type="match status" value="1"/>
</dbReference>
<dbReference type="InterPro" id="IPR017441">
    <property type="entry name" value="Protein_kinase_ATP_BS"/>
</dbReference>
<dbReference type="GO" id="GO:0070985">
    <property type="term" value="C:transcription factor TFIIK complex"/>
    <property type="evidence" value="ECO:0007669"/>
    <property type="project" value="InterPro"/>
</dbReference>
<evidence type="ECO:0000313" key="17">
    <source>
        <dbReference type="EMBL" id="AOW03566.1"/>
    </source>
</evidence>
<feature type="binding site" evidence="14 15">
    <location>
        <position position="44"/>
    </location>
    <ligand>
        <name>ATP</name>
        <dbReference type="ChEBI" id="CHEBI:30616"/>
    </ligand>
</feature>
<evidence type="ECO:0000256" key="8">
    <source>
        <dbReference type="ARBA" id="ARBA00022741"/>
    </source>
</evidence>
<evidence type="ECO:0000256" key="5">
    <source>
        <dbReference type="ARBA" id="ARBA00022553"/>
    </source>
</evidence>
<feature type="binding site" evidence="14">
    <location>
        <begin position="21"/>
        <end position="29"/>
    </location>
    <ligand>
        <name>ATP</name>
        <dbReference type="ChEBI" id="CHEBI:30616"/>
    </ligand>
</feature>
<dbReference type="VEuPathDB" id="FungiDB:YALI1_D05398g"/>
<evidence type="ECO:0000256" key="2">
    <source>
        <dbReference type="ARBA" id="ARBA00006485"/>
    </source>
</evidence>
<dbReference type="Gene3D" id="3.30.200.20">
    <property type="entry name" value="Phosphorylase Kinase, domain 1"/>
    <property type="match status" value="1"/>
</dbReference>
<dbReference type="InterPro" id="IPR011009">
    <property type="entry name" value="Kinase-like_dom_sf"/>
</dbReference>
<keyword evidence="12" id="KW-0131">Cell cycle</keyword>
<keyword evidence="4 16" id="KW-0723">Serine/threonine-protein kinase</keyword>
<dbReference type="Gene3D" id="1.10.510.10">
    <property type="entry name" value="Transferase(Phosphotransferase) domain 1"/>
    <property type="match status" value="1"/>
</dbReference>
<evidence type="ECO:0000256" key="1">
    <source>
        <dbReference type="ARBA" id="ARBA00004123"/>
    </source>
</evidence>
<evidence type="ECO:0000256" key="9">
    <source>
        <dbReference type="ARBA" id="ARBA00022777"/>
    </source>
</evidence>
<dbReference type="Proteomes" id="UP000182444">
    <property type="component" value="Chromosome 1D"/>
</dbReference>
<dbReference type="PANTHER" id="PTHR24056:SF0">
    <property type="entry name" value="CYCLIN-DEPENDENT KINASE 7"/>
    <property type="match status" value="1"/>
</dbReference>
<name>A0A1D8ND62_YARLL</name>
<dbReference type="InterPro" id="IPR000719">
    <property type="entry name" value="Prot_kinase_dom"/>
</dbReference>
<evidence type="ECO:0000256" key="15">
    <source>
        <dbReference type="PROSITE-ProRule" id="PRU10141"/>
    </source>
</evidence>
<dbReference type="PANTHER" id="PTHR24056">
    <property type="entry name" value="CELL DIVISION PROTEIN KINASE"/>
    <property type="match status" value="1"/>
</dbReference>
<dbReference type="OrthoDB" id="1732493at2759"/>
<evidence type="ECO:0000256" key="3">
    <source>
        <dbReference type="ARBA" id="ARBA00012409"/>
    </source>
</evidence>
<keyword evidence="11" id="KW-0539">Nucleus</keyword>
<keyword evidence="6" id="KW-0132">Cell division</keyword>
<dbReference type="InterPro" id="IPR050108">
    <property type="entry name" value="CDK"/>
</dbReference>
<dbReference type="FunFam" id="3.30.200.20:FF:000554">
    <property type="entry name" value="CMGC/CDK/CDK7 protein kinase"/>
    <property type="match status" value="1"/>
</dbReference>
<dbReference type="VEuPathDB" id="FungiDB:YALI0_D04334g"/>
<dbReference type="SMART" id="SM00220">
    <property type="entry name" value="S_TKc"/>
    <property type="match status" value="1"/>
</dbReference>
<evidence type="ECO:0000256" key="16">
    <source>
        <dbReference type="RuleBase" id="RU000304"/>
    </source>
</evidence>
<evidence type="ECO:0000256" key="4">
    <source>
        <dbReference type="ARBA" id="ARBA00022527"/>
    </source>
</evidence>
<dbReference type="PROSITE" id="PS50011">
    <property type="entry name" value="PROTEIN_KINASE_DOM"/>
    <property type="match status" value="1"/>
</dbReference>
<dbReference type="GO" id="GO:0005524">
    <property type="term" value="F:ATP binding"/>
    <property type="evidence" value="ECO:0007669"/>
    <property type="project" value="UniProtKB-UniRule"/>
</dbReference>
<dbReference type="InterPro" id="IPR037770">
    <property type="entry name" value="CDK7"/>
</dbReference>
<dbReference type="PROSITE" id="PS00108">
    <property type="entry name" value="PROTEIN_KINASE_ST"/>
    <property type="match status" value="1"/>
</dbReference>
<keyword evidence="8 14" id="KW-0547">Nucleotide-binding</keyword>
<dbReference type="GO" id="GO:0005737">
    <property type="term" value="C:cytoplasm"/>
    <property type="evidence" value="ECO:0007669"/>
    <property type="project" value="TreeGrafter"/>
</dbReference>
<keyword evidence="5" id="KW-0597">Phosphoprotein</keyword>
<keyword evidence="9" id="KW-0418">Kinase</keyword>
<proteinExistence type="inferred from homology"/>
<dbReference type="CDD" id="cd07841">
    <property type="entry name" value="STKc_CDK7"/>
    <property type="match status" value="1"/>
</dbReference>
<dbReference type="GO" id="GO:0008353">
    <property type="term" value="F:RNA polymerase II CTD heptapeptide repeat kinase activity"/>
    <property type="evidence" value="ECO:0007669"/>
    <property type="project" value="UniProtKB-EC"/>
</dbReference>
<dbReference type="AlphaFoldDB" id="A0A1D8ND62"/>
<dbReference type="GO" id="GO:0045944">
    <property type="term" value="P:positive regulation of transcription by RNA polymerase II"/>
    <property type="evidence" value="ECO:0007669"/>
    <property type="project" value="TreeGrafter"/>
</dbReference>
<organism evidence="17 18">
    <name type="scientific">Yarrowia lipolytica</name>
    <name type="common">Candida lipolytica</name>
    <dbReference type="NCBI Taxonomy" id="4952"/>
    <lineage>
        <taxon>Eukaryota</taxon>
        <taxon>Fungi</taxon>
        <taxon>Dikarya</taxon>
        <taxon>Ascomycota</taxon>
        <taxon>Saccharomycotina</taxon>
        <taxon>Dipodascomycetes</taxon>
        <taxon>Dipodascales</taxon>
        <taxon>Dipodascales incertae sedis</taxon>
        <taxon>Yarrowia</taxon>
    </lineage>
</organism>
<evidence type="ECO:0000256" key="14">
    <source>
        <dbReference type="PIRSR" id="PIRSR637770-2"/>
    </source>
</evidence>
<sequence>MDLAQKMNDAVMAKYTKDKKVGEGTFAVVYVGKQVKTDRKIAIKQIKEGEFKDGVDMSAIREIKFLQEIRHANVIELIDVFTAGPRLSMVLEFLPTDLEGLIKDTKILFRLGDVKAWMLMATRGLHHCHRLQILHRDLKPNNLLISPTGELKIADFGLARQMPNPKDKMTPTVVTRWYRAPELLFGARYYTPAVDVWSLGLIFAELMLRLPYCPGEDDIDQIDKTFRAFGTPTEEEWPGLTSLPAYPKTVNKYPHPSVQELKMRFSAATENGLELFQAMTELNPADRVSCEEALTADYFTEFPRPTKLAELPGRTE</sequence>
<dbReference type="RefSeq" id="XP_502400.2">
    <property type="nucleotide sequence ID" value="XM_502400.3"/>
</dbReference>
<dbReference type="GO" id="GO:0051301">
    <property type="term" value="P:cell division"/>
    <property type="evidence" value="ECO:0007669"/>
    <property type="project" value="UniProtKB-KW"/>
</dbReference>
<gene>
    <name evidence="17" type="ORF">YALI1_D05398g</name>
</gene>
<dbReference type="PROSITE" id="PS00107">
    <property type="entry name" value="PROTEIN_KINASE_ATP"/>
    <property type="match status" value="1"/>
</dbReference>
<evidence type="ECO:0000256" key="13">
    <source>
        <dbReference type="PIRSR" id="PIRSR637770-1"/>
    </source>
</evidence>
<dbReference type="InterPro" id="IPR008271">
    <property type="entry name" value="Ser/Thr_kinase_AS"/>
</dbReference>
<evidence type="ECO:0000256" key="12">
    <source>
        <dbReference type="ARBA" id="ARBA00023306"/>
    </source>
</evidence>
<dbReference type="eggNOG" id="KOG0659">
    <property type="taxonomic scope" value="Eukaryota"/>
</dbReference>
<protein>
    <recommendedName>
        <fullName evidence="3">[RNA-polymerase]-subunit kinase</fullName>
        <ecNumber evidence="3">2.7.11.23</ecNumber>
    </recommendedName>
</protein>
<evidence type="ECO:0000256" key="7">
    <source>
        <dbReference type="ARBA" id="ARBA00022679"/>
    </source>
</evidence>
<dbReference type="GeneID" id="2910635"/>
<comment type="subcellular location">
    <subcellularLocation>
        <location evidence="1">Nucleus</location>
    </subcellularLocation>
</comment>